<dbReference type="RefSeq" id="WP_344252665.1">
    <property type="nucleotide sequence ID" value="NZ_BAAARE010000002.1"/>
</dbReference>
<keyword evidence="3" id="KW-1185">Reference proteome</keyword>
<feature type="transmembrane region" description="Helical" evidence="1">
    <location>
        <begin position="7"/>
        <end position="32"/>
    </location>
</feature>
<keyword evidence="1" id="KW-0472">Membrane</keyword>
<sequence length="198" mass="20584">MTGSQRLVLAGAIAAMLGGLFWAMKATGLMVARYQPPVVYEIAPIFFAFAVIGLHASLGASRSRLARAGLVLAGIAELCAVVAALGQFLGPADWIPTGDTVTVLTPFITLSMLGSVAGLLLVGLVVRRTAALPGRWAGYPLALAISVIPLIASSAVFQAIHPRLFELPTLVVGLGWIVLGAVMARRPPTRPGEHPEDA</sequence>
<feature type="transmembrane region" description="Helical" evidence="1">
    <location>
        <begin position="167"/>
        <end position="184"/>
    </location>
</feature>
<feature type="transmembrane region" description="Helical" evidence="1">
    <location>
        <begin position="70"/>
        <end position="89"/>
    </location>
</feature>
<keyword evidence="1" id="KW-1133">Transmembrane helix</keyword>
<reference evidence="3" key="1">
    <citation type="journal article" date="2019" name="Int. J. Syst. Evol. Microbiol.">
        <title>The Global Catalogue of Microorganisms (GCM) 10K type strain sequencing project: providing services to taxonomists for standard genome sequencing and annotation.</title>
        <authorList>
            <consortium name="The Broad Institute Genomics Platform"/>
            <consortium name="The Broad Institute Genome Sequencing Center for Infectious Disease"/>
            <person name="Wu L."/>
            <person name="Ma J."/>
        </authorList>
    </citation>
    <scope>NUCLEOTIDE SEQUENCE [LARGE SCALE GENOMIC DNA]</scope>
    <source>
        <strain evidence="3">JCM 16259</strain>
    </source>
</reference>
<proteinExistence type="predicted"/>
<evidence type="ECO:0000313" key="3">
    <source>
        <dbReference type="Proteomes" id="UP001500730"/>
    </source>
</evidence>
<organism evidence="2 3">
    <name type="scientific">Terrabacter carboxydivorans</name>
    <dbReference type="NCBI Taxonomy" id="619730"/>
    <lineage>
        <taxon>Bacteria</taxon>
        <taxon>Bacillati</taxon>
        <taxon>Actinomycetota</taxon>
        <taxon>Actinomycetes</taxon>
        <taxon>Micrococcales</taxon>
        <taxon>Intrasporangiaceae</taxon>
        <taxon>Terrabacter</taxon>
    </lineage>
</organism>
<evidence type="ECO:0000313" key="2">
    <source>
        <dbReference type="EMBL" id="GAA2470838.1"/>
    </source>
</evidence>
<name>A0ABP5XXE1_9MICO</name>
<dbReference type="EMBL" id="BAAARE010000002">
    <property type="protein sequence ID" value="GAA2470838.1"/>
    <property type="molecule type" value="Genomic_DNA"/>
</dbReference>
<feature type="transmembrane region" description="Helical" evidence="1">
    <location>
        <begin position="138"/>
        <end position="161"/>
    </location>
</feature>
<comment type="caution">
    <text evidence="2">The sequence shown here is derived from an EMBL/GenBank/DDBJ whole genome shotgun (WGS) entry which is preliminary data.</text>
</comment>
<evidence type="ECO:0000256" key="1">
    <source>
        <dbReference type="SAM" id="Phobius"/>
    </source>
</evidence>
<feature type="transmembrane region" description="Helical" evidence="1">
    <location>
        <begin position="38"/>
        <end position="58"/>
    </location>
</feature>
<keyword evidence="1" id="KW-0812">Transmembrane</keyword>
<protein>
    <submittedName>
        <fullName evidence="2">Uncharacterized protein</fullName>
    </submittedName>
</protein>
<gene>
    <name evidence="2" type="ORF">GCM10009858_05160</name>
</gene>
<feature type="transmembrane region" description="Helical" evidence="1">
    <location>
        <begin position="101"/>
        <end position="126"/>
    </location>
</feature>
<dbReference type="Proteomes" id="UP001500730">
    <property type="component" value="Unassembled WGS sequence"/>
</dbReference>
<accession>A0ABP5XXE1</accession>